<keyword evidence="4" id="KW-0904">Protein phosphatase</keyword>
<feature type="active site" evidence="5">
    <location>
        <position position="16"/>
    </location>
</feature>
<dbReference type="GO" id="GO:0004725">
    <property type="term" value="F:protein tyrosine phosphatase activity"/>
    <property type="evidence" value="ECO:0007669"/>
    <property type="project" value="UniProtKB-EC"/>
</dbReference>
<name>A0A511BRU1_9PROT</name>
<feature type="active site" description="Proton donor" evidence="5">
    <location>
        <position position="125"/>
    </location>
</feature>
<evidence type="ECO:0000256" key="2">
    <source>
        <dbReference type="ARBA" id="ARBA00013064"/>
    </source>
</evidence>
<evidence type="ECO:0000259" key="6">
    <source>
        <dbReference type="SMART" id="SM00226"/>
    </source>
</evidence>
<gene>
    <name evidence="7" type="ORF">SSA02_21580</name>
</gene>
<dbReference type="InterPro" id="IPR023485">
    <property type="entry name" value="Ptyr_pPase"/>
</dbReference>
<dbReference type="AlphaFoldDB" id="A0A511BRU1"/>
<sequence length="156" mass="17308">MALPSFLFVCTGNICRSPLAEAAMRAEASKRGLDLDIDSAATGVWHVGEAPDIRARRVARKHGLTIDHYLARQVKEEDFTRFDHIIALDGGHLRALRRLAPQGAEARIRLLLDHVPEREGDEIPDPFYGKDIDFETAWQEIALGCSHLARATLDAA</sequence>
<evidence type="ECO:0000256" key="1">
    <source>
        <dbReference type="ARBA" id="ARBA00011063"/>
    </source>
</evidence>
<dbReference type="OrthoDB" id="9784339at2"/>
<dbReference type="RefSeq" id="WP_147094073.1">
    <property type="nucleotide sequence ID" value="NZ_BJVC01000005.1"/>
</dbReference>
<dbReference type="Proteomes" id="UP000321405">
    <property type="component" value="Unassembled WGS sequence"/>
</dbReference>
<protein>
    <recommendedName>
        <fullName evidence="2">protein-tyrosine-phosphatase</fullName>
        <ecNumber evidence="2">3.1.3.48</ecNumber>
    </recommendedName>
</protein>
<comment type="similarity">
    <text evidence="1">Belongs to the low molecular weight phosphotyrosine protein phosphatase family.</text>
</comment>
<dbReference type="PRINTS" id="PR00719">
    <property type="entry name" value="LMWPTPASE"/>
</dbReference>
<dbReference type="InterPro" id="IPR036196">
    <property type="entry name" value="Ptyr_pPase_sf"/>
</dbReference>
<evidence type="ECO:0000256" key="5">
    <source>
        <dbReference type="PIRSR" id="PIRSR617867-1"/>
    </source>
</evidence>
<reference evidence="7 8" key="1">
    <citation type="submission" date="2019-07" db="EMBL/GenBank/DDBJ databases">
        <title>Whole genome shotgun sequence of Swaminathania salitolerans NBRC 104436.</title>
        <authorList>
            <person name="Hosoyama A."/>
            <person name="Uohara A."/>
            <person name="Ohji S."/>
            <person name="Ichikawa N."/>
        </authorList>
    </citation>
    <scope>NUCLEOTIDE SEQUENCE [LARGE SCALE GENOMIC DNA]</scope>
    <source>
        <strain evidence="7 8">NBRC 104436</strain>
    </source>
</reference>
<keyword evidence="8" id="KW-1185">Reference proteome</keyword>
<accession>A0A511BRU1</accession>
<evidence type="ECO:0000256" key="3">
    <source>
        <dbReference type="ARBA" id="ARBA00022801"/>
    </source>
</evidence>
<dbReference type="PANTHER" id="PTHR11717:SF7">
    <property type="entry name" value="LOW MOLECULAR WEIGHT PHOSPHOTYROSINE PROTEIN PHOSPHATASE"/>
    <property type="match status" value="1"/>
</dbReference>
<dbReference type="EMBL" id="BJVC01000005">
    <property type="protein sequence ID" value="GEL02995.1"/>
    <property type="molecule type" value="Genomic_DNA"/>
</dbReference>
<dbReference type="EC" id="3.1.3.48" evidence="2"/>
<evidence type="ECO:0000256" key="4">
    <source>
        <dbReference type="ARBA" id="ARBA00022912"/>
    </source>
</evidence>
<dbReference type="Pfam" id="PF01451">
    <property type="entry name" value="LMWPc"/>
    <property type="match status" value="1"/>
</dbReference>
<dbReference type="Gene3D" id="3.40.50.2300">
    <property type="match status" value="1"/>
</dbReference>
<organism evidence="7 8">
    <name type="scientific">Swaminathania salitolerans</name>
    <dbReference type="NCBI Taxonomy" id="182838"/>
    <lineage>
        <taxon>Bacteria</taxon>
        <taxon>Pseudomonadati</taxon>
        <taxon>Pseudomonadota</taxon>
        <taxon>Alphaproteobacteria</taxon>
        <taxon>Acetobacterales</taxon>
        <taxon>Acetobacteraceae</taxon>
        <taxon>Swaminathania</taxon>
    </lineage>
</organism>
<dbReference type="CDD" id="cd16343">
    <property type="entry name" value="LMWPTP"/>
    <property type="match status" value="1"/>
</dbReference>
<dbReference type="SMART" id="SM00226">
    <property type="entry name" value="LMWPc"/>
    <property type="match status" value="1"/>
</dbReference>
<dbReference type="InterPro" id="IPR050438">
    <property type="entry name" value="LMW_PTPase"/>
</dbReference>
<feature type="active site" description="Nucleophile" evidence="5">
    <location>
        <position position="10"/>
    </location>
</feature>
<feature type="domain" description="Phosphotyrosine protein phosphatase I" evidence="6">
    <location>
        <begin position="4"/>
        <end position="151"/>
    </location>
</feature>
<comment type="caution">
    <text evidence="7">The sequence shown here is derived from an EMBL/GenBank/DDBJ whole genome shotgun (WGS) entry which is preliminary data.</text>
</comment>
<proteinExistence type="inferred from homology"/>
<dbReference type="PANTHER" id="PTHR11717">
    <property type="entry name" value="LOW MOLECULAR WEIGHT PROTEIN TYROSINE PHOSPHATASE"/>
    <property type="match status" value="1"/>
</dbReference>
<dbReference type="InterPro" id="IPR017867">
    <property type="entry name" value="Tyr_phospatase_low_mol_wt"/>
</dbReference>
<keyword evidence="3" id="KW-0378">Hydrolase</keyword>
<evidence type="ECO:0000313" key="7">
    <source>
        <dbReference type="EMBL" id="GEL02995.1"/>
    </source>
</evidence>
<dbReference type="SUPFAM" id="SSF52788">
    <property type="entry name" value="Phosphotyrosine protein phosphatases I"/>
    <property type="match status" value="1"/>
</dbReference>
<evidence type="ECO:0000313" key="8">
    <source>
        <dbReference type="Proteomes" id="UP000321405"/>
    </source>
</evidence>